<dbReference type="PANTHER" id="PTHR43610:SF1">
    <property type="entry name" value="N-ACETYLTRANSFERASE DOMAIN-CONTAINING PROTEIN"/>
    <property type="match status" value="1"/>
</dbReference>
<dbReference type="GO" id="GO:0016747">
    <property type="term" value="F:acyltransferase activity, transferring groups other than amino-acyl groups"/>
    <property type="evidence" value="ECO:0007669"/>
    <property type="project" value="InterPro"/>
</dbReference>
<name>A0A4Y3VN86_9ACTN</name>
<accession>A0A4Y3VN86</accession>
<sequence>MSVVAFTSPEFPWCPTFAWGTVVRMSFSEKPVLTGVRTVLRPFTEADAEAIWEILSDPEVIRFTFDPSTELTLAGLRSWYGSRSDQPDRLDLAVTDRDTGEVVGEVVLNEWDPHTRSCNFRTLIGPRGRGRGLGTEATRLIVGHGFERLGLHRVHLEAYGDNHRALRVYRKVGFVVEGVRRESARRDGEWVDEVLMAVLDREWAEHRGHVEVPRDWAVRRG</sequence>
<evidence type="ECO:0000259" key="1">
    <source>
        <dbReference type="PROSITE" id="PS51186"/>
    </source>
</evidence>
<dbReference type="Pfam" id="PF13302">
    <property type="entry name" value="Acetyltransf_3"/>
    <property type="match status" value="1"/>
</dbReference>
<dbReference type="SUPFAM" id="SSF55729">
    <property type="entry name" value="Acyl-CoA N-acyltransferases (Nat)"/>
    <property type="match status" value="1"/>
</dbReference>
<evidence type="ECO:0000313" key="3">
    <source>
        <dbReference type="Proteomes" id="UP000317881"/>
    </source>
</evidence>
<dbReference type="AlphaFoldDB" id="A0A4Y3VN86"/>
<dbReference type="InterPro" id="IPR016181">
    <property type="entry name" value="Acyl_CoA_acyltransferase"/>
</dbReference>
<gene>
    <name evidence="2" type="ORF">SSP24_48660</name>
</gene>
<dbReference type="InterPro" id="IPR000182">
    <property type="entry name" value="GNAT_dom"/>
</dbReference>
<feature type="domain" description="N-acetyltransferase" evidence="1">
    <location>
        <begin position="38"/>
        <end position="201"/>
    </location>
</feature>
<evidence type="ECO:0000313" key="2">
    <source>
        <dbReference type="EMBL" id="GEC07211.1"/>
    </source>
</evidence>
<dbReference type="PANTHER" id="PTHR43610">
    <property type="entry name" value="BLL6696 PROTEIN"/>
    <property type="match status" value="1"/>
</dbReference>
<keyword evidence="2" id="KW-0808">Transferase</keyword>
<dbReference type="PROSITE" id="PS51186">
    <property type="entry name" value="GNAT"/>
    <property type="match status" value="1"/>
</dbReference>
<organism evidence="2 3">
    <name type="scientific">Streptomyces spinoverrucosus</name>
    <dbReference type="NCBI Taxonomy" id="284043"/>
    <lineage>
        <taxon>Bacteria</taxon>
        <taxon>Bacillati</taxon>
        <taxon>Actinomycetota</taxon>
        <taxon>Actinomycetes</taxon>
        <taxon>Kitasatosporales</taxon>
        <taxon>Streptomycetaceae</taxon>
        <taxon>Streptomyces</taxon>
    </lineage>
</organism>
<dbReference type="Proteomes" id="UP000317881">
    <property type="component" value="Unassembled WGS sequence"/>
</dbReference>
<protein>
    <submittedName>
        <fullName evidence="2">Acetyltransferase</fullName>
    </submittedName>
</protein>
<dbReference type="Gene3D" id="3.40.630.30">
    <property type="match status" value="1"/>
</dbReference>
<comment type="caution">
    <text evidence="2">The sequence shown here is derived from an EMBL/GenBank/DDBJ whole genome shotgun (WGS) entry which is preliminary data.</text>
</comment>
<keyword evidence="3" id="KW-1185">Reference proteome</keyword>
<proteinExistence type="predicted"/>
<reference evidence="2 3" key="1">
    <citation type="submission" date="2019-06" db="EMBL/GenBank/DDBJ databases">
        <title>Whole genome shotgun sequence of Streptomyces spinoverrucosus NBRC 14228.</title>
        <authorList>
            <person name="Hosoyama A."/>
            <person name="Uohara A."/>
            <person name="Ohji S."/>
            <person name="Ichikawa N."/>
        </authorList>
    </citation>
    <scope>NUCLEOTIDE SEQUENCE [LARGE SCALE GENOMIC DNA]</scope>
    <source>
        <strain evidence="2 3">NBRC 14228</strain>
    </source>
</reference>
<dbReference type="EMBL" id="BJND01000037">
    <property type="protein sequence ID" value="GEC07211.1"/>
    <property type="molecule type" value="Genomic_DNA"/>
</dbReference>